<dbReference type="GO" id="GO:0030700">
    <property type="term" value="C:glycine reductase complex"/>
    <property type="evidence" value="ECO:0007669"/>
    <property type="project" value="InterPro"/>
</dbReference>
<dbReference type="Pfam" id="PF04723">
    <property type="entry name" value="GRDA"/>
    <property type="match status" value="1"/>
</dbReference>
<evidence type="ECO:0000256" key="2">
    <source>
        <dbReference type="ARBA" id="ARBA00022933"/>
    </source>
</evidence>
<evidence type="ECO:0000256" key="3">
    <source>
        <dbReference type="ARBA" id="ARBA00023002"/>
    </source>
</evidence>
<name>H5Y3R1_9FIRM</name>
<accession>H5Y3R1</accession>
<proteinExistence type="inferred from homology"/>
<dbReference type="HOGENOM" id="CLU_142275_0_0_9"/>
<comment type="catalytic activity">
    <reaction evidence="8">
        <text>acetyl phosphate + methylamine + [thioredoxin]-disulfide + H2O = sarcosine + [thioredoxin]-dithiol + phosphate + H(+)</text>
        <dbReference type="Rhea" id="RHEA:12825"/>
        <dbReference type="Rhea" id="RHEA-COMP:10698"/>
        <dbReference type="Rhea" id="RHEA-COMP:10700"/>
        <dbReference type="ChEBI" id="CHEBI:15377"/>
        <dbReference type="ChEBI" id="CHEBI:15378"/>
        <dbReference type="ChEBI" id="CHEBI:22191"/>
        <dbReference type="ChEBI" id="CHEBI:29950"/>
        <dbReference type="ChEBI" id="CHEBI:43474"/>
        <dbReference type="ChEBI" id="CHEBI:50058"/>
        <dbReference type="ChEBI" id="CHEBI:57433"/>
        <dbReference type="ChEBI" id="CHEBI:59338"/>
        <dbReference type="EC" id="1.21.4.3"/>
    </reaction>
</comment>
<dbReference type="GO" id="GO:0033794">
    <property type="term" value="F:sarcosine reductase activity"/>
    <property type="evidence" value="ECO:0007669"/>
    <property type="project" value="UniProtKB-EC"/>
</dbReference>
<evidence type="ECO:0000256" key="5">
    <source>
        <dbReference type="ARBA" id="ARBA00025846"/>
    </source>
</evidence>
<dbReference type="InterPro" id="IPR006812">
    <property type="entry name" value="GRDA"/>
</dbReference>
<dbReference type="GO" id="GO:0030699">
    <property type="term" value="F:glycine reductase activity"/>
    <property type="evidence" value="ECO:0007669"/>
    <property type="project" value="UniProtKB-EC"/>
</dbReference>
<reference evidence="9 10" key="1">
    <citation type="submission" date="2011-11" db="EMBL/GenBank/DDBJ databases">
        <title>The Noncontiguous Finished genome of Desulfosporosinus youngiae DSM 17734.</title>
        <authorList>
            <consortium name="US DOE Joint Genome Institute (JGI-PGF)"/>
            <person name="Lucas S."/>
            <person name="Han J."/>
            <person name="Lapidus A."/>
            <person name="Cheng J.-F."/>
            <person name="Goodwin L."/>
            <person name="Pitluck S."/>
            <person name="Peters L."/>
            <person name="Ovchinnikova G."/>
            <person name="Lu M."/>
            <person name="Land M.L."/>
            <person name="Hauser L."/>
            <person name="Pester M."/>
            <person name="Spring S."/>
            <person name="Ollivier B."/>
            <person name="Rattei T."/>
            <person name="Klenk H.-P."/>
            <person name="Wagner M."/>
            <person name="Loy A."/>
            <person name="Woyke T.J."/>
        </authorList>
    </citation>
    <scope>NUCLEOTIDE SEQUENCE [LARGE SCALE GENOMIC DNA]</scope>
    <source>
        <strain evidence="9 10">DSM 17734</strain>
    </source>
</reference>
<dbReference type="EMBL" id="CM001441">
    <property type="protein sequence ID" value="EHQ89305.1"/>
    <property type="molecule type" value="Genomic_DNA"/>
</dbReference>
<dbReference type="Proteomes" id="UP000005104">
    <property type="component" value="Chromosome"/>
</dbReference>
<evidence type="ECO:0000256" key="8">
    <source>
        <dbReference type="ARBA" id="ARBA00048720"/>
    </source>
</evidence>
<evidence type="ECO:0000256" key="1">
    <source>
        <dbReference type="ARBA" id="ARBA00010866"/>
    </source>
</evidence>
<evidence type="ECO:0000256" key="6">
    <source>
        <dbReference type="ARBA" id="ARBA00047603"/>
    </source>
</evidence>
<keyword evidence="3" id="KW-0560">Oxidoreductase</keyword>
<evidence type="ECO:0000256" key="4">
    <source>
        <dbReference type="ARBA" id="ARBA00025583"/>
    </source>
</evidence>
<comment type="subunit">
    <text evidence="5">Monomer. Component of the glycine, sarcosine and betaine reductase complexes, together with components B and C.</text>
</comment>
<keyword evidence="2" id="KW-0712">Selenocysteine</keyword>
<dbReference type="AlphaFoldDB" id="H5Y3R1"/>
<evidence type="ECO:0000256" key="7">
    <source>
        <dbReference type="ARBA" id="ARBA00048189"/>
    </source>
</evidence>
<comment type="catalytic activity">
    <reaction evidence="7">
        <text>acetyl phosphate + trimethylamine + [thioredoxin]-disulfide + H2O = glycine betaine + [thioredoxin]-dithiol + phosphate + H(+)</text>
        <dbReference type="Rhea" id="RHEA:11848"/>
        <dbReference type="Rhea" id="RHEA-COMP:10698"/>
        <dbReference type="Rhea" id="RHEA-COMP:10700"/>
        <dbReference type="ChEBI" id="CHEBI:15377"/>
        <dbReference type="ChEBI" id="CHEBI:15378"/>
        <dbReference type="ChEBI" id="CHEBI:17750"/>
        <dbReference type="ChEBI" id="CHEBI:22191"/>
        <dbReference type="ChEBI" id="CHEBI:29950"/>
        <dbReference type="ChEBI" id="CHEBI:43474"/>
        <dbReference type="ChEBI" id="CHEBI:50058"/>
        <dbReference type="ChEBI" id="CHEBI:58389"/>
        <dbReference type="EC" id="1.21.4.4"/>
    </reaction>
</comment>
<evidence type="ECO:0000313" key="9">
    <source>
        <dbReference type="EMBL" id="EHQ89305.1"/>
    </source>
</evidence>
<protein>
    <submittedName>
        <fullName evidence="9">Glycine reductase complex selenoprotein A</fullName>
    </submittedName>
</protein>
<gene>
    <name evidence="9" type="ORF">DesyoDRAFT_2220</name>
</gene>
<comment type="function">
    <text evidence="4">In the first step of glycine, betaine and sarcosine reductases, the substrate is bound to component PB via a Schiff base intermediate. Then the PB-activated substrate is nucleophilically attacked by the selenol anion of component PA to transform it to a carboxymethylated selenoether and the respective amine. By action of component PC, acetyl phosphate is formed, leaving component PA in its oxidized state. Finally component PA becomes reduced by the thioredoxin system to start a new catalytic cycle of reductive deamination.</text>
</comment>
<dbReference type="GO" id="GO:0033795">
    <property type="term" value="F:betaine reductase activity"/>
    <property type="evidence" value="ECO:0007669"/>
    <property type="project" value="UniProtKB-EC"/>
</dbReference>
<dbReference type="STRING" id="768710.DesyoDRAFT_2220"/>
<comment type="similarity">
    <text evidence="1">Belongs to the GrdA family.</text>
</comment>
<keyword evidence="10" id="KW-1185">Reference proteome</keyword>
<evidence type="ECO:0000313" key="10">
    <source>
        <dbReference type="Proteomes" id="UP000005104"/>
    </source>
</evidence>
<organism evidence="9 10">
    <name type="scientific">Desulfosporosinus youngiae DSM 17734</name>
    <dbReference type="NCBI Taxonomy" id="768710"/>
    <lineage>
        <taxon>Bacteria</taxon>
        <taxon>Bacillati</taxon>
        <taxon>Bacillota</taxon>
        <taxon>Clostridia</taxon>
        <taxon>Eubacteriales</taxon>
        <taxon>Desulfitobacteriaceae</taxon>
        <taxon>Desulfosporosinus</taxon>
    </lineage>
</organism>
<sequence length="106" mass="11872">MDQENQVQIRALAQKYSREELMIVLGSADPEMAAIAAETAAGRNLTYIGPSAEVRFGLKAYHVLELKEFIAPEVYSRHLEMMEMILDIPGIVSEVSSVREQVFAEE</sequence>
<comment type="catalytic activity">
    <reaction evidence="6">
        <text>acetyl phosphate + [thioredoxin]-disulfide + NH4(+) + H2O = [thioredoxin]-dithiol + glycine + phosphate + H(+)</text>
        <dbReference type="Rhea" id="RHEA:12232"/>
        <dbReference type="Rhea" id="RHEA-COMP:10698"/>
        <dbReference type="Rhea" id="RHEA-COMP:10700"/>
        <dbReference type="ChEBI" id="CHEBI:15377"/>
        <dbReference type="ChEBI" id="CHEBI:15378"/>
        <dbReference type="ChEBI" id="CHEBI:22191"/>
        <dbReference type="ChEBI" id="CHEBI:28938"/>
        <dbReference type="ChEBI" id="CHEBI:29950"/>
        <dbReference type="ChEBI" id="CHEBI:43474"/>
        <dbReference type="ChEBI" id="CHEBI:50058"/>
        <dbReference type="ChEBI" id="CHEBI:57305"/>
        <dbReference type="EC" id="1.21.4.2"/>
    </reaction>
</comment>